<dbReference type="InterPro" id="IPR018389">
    <property type="entry name" value="DctP_fam"/>
</dbReference>
<sequence length="348" mass="37539">MVFLKMLRKREEVMRFKFTSLAATALLTLGLAAAAQAQTIRLAHVDPDEWTASKKGAAAHIFKNIVEGETDLTVELFPAGALGNEDELVAQAQDNLTQVVLVSGAMSKACPAASVLDIPYTFSSATIAWDVLDGDFGDALAEHCLAQTGLRTLAYGETGFRNFTNGTREIRTPADMEGLKFRVQPIPLYVEMVKGLGGEPTPIAWTELPNALSTGVVDGQENPVGVIYNNGLHKLQKYMTLDGHVYAADFILISDEFYQSLTPAQQAVVARAARIAGNMGRSIQQWSTAEGVNKVQAEGMQVYSPTADEIAAFAEKAQPAVVEYLRGELGEDAVWIDRLQESVAAASQ</sequence>
<evidence type="ECO:0000256" key="1">
    <source>
        <dbReference type="ARBA" id="ARBA00022729"/>
    </source>
</evidence>
<dbReference type="AlphaFoldDB" id="A0NW08"/>
<evidence type="ECO:0000256" key="2">
    <source>
        <dbReference type="SAM" id="SignalP"/>
    </source>
</evidence>
<feature type="chain" id="PRO_5002627883" evidence="2">
    <location>
        <begin position="38"/>
        <end position="348"/>
    </location>
</feature>
<dbReference type="GO" id="GO:0030246">
    <property type="term" value="F:carbohydrate binding"/>
    <property type="evidence" value="ECO:0007669"/>
    <property type="project" value="TreeGrafter"/>
</dbReference>
<proteinExistence type="predicted"/>
<dbReference type="GO" id="GO:0030288">
    <property type="term" value="C:outer membrane-bounded periplasmic space"/>
    <property type="evidence" value="ECO:0007669"/>
    <property type="project" value="InterPro"/>
</dbReference>
<dbReference type="Proteomes" id="UP000004848">
    <property type="component" value="Unassembled WGS sequence"/>
</dbReference>
<dbReference type="InterPro" id="IPR038404">
    <property type="entry name" value="TRAP_DctP_sf"/>
</dbReference>
<protein>
    <submittedName>
        <fullName evidence="3">TRAP dicarboxylate transporter, DctP subunit</fullName>
    </submittedName>
</protein>
<dbReference type="PANTHER" id="PTHR33376">
    <property type="match status" value="1"/>
</dbReference>
<dbReference type="PANTHER" id="PTHR33376:SF18">
    <property type="entry name" value="2,3-DIKETO-L-GULONATE-BINDING PERIPLASMIC PROTEIN YIAO"/>
    <property type="match status" value="1"/>
</dbReference>
<dbReference type="EMBL" id="AAUW01000011">
    <property type="protein sequence ID" value="EAV43173.1"/>
    <property type="molecule type" value="Genomic_DNA"/>
</dbReference>
<reference evidence="3 4" key="1">
    <citation type="submission" date="2006-05" db="EMBL/GenBank/DDBJ databases">
        <authorList>
            <person name="King G."/>
            <person name="Ferriera S."/>
            <person name="Johnson J."/>
            <person name="Kravitz S."/>
            <person name="Beeson K."/>
            <person name="Sutton G."/>
            <person name="Rogers Y.-H."/>
            <person name="Friedman R."/>
            <person name="Frazier M."/>
            <person name="Venter J.C."/>
        </authorList>
    </citation>
    <scope>NUCLEOTIDE SEQUENCE [LARGE SCALE GENOMIC DNA]</scope>
    <source>
        <strain evidence="4">ATCC 25650 / DSM 13394 / JCM 20685 / NBRC 16684 / NCIMB 2208 / IAM 12614 / B1</strain>
    </source>
</reference>
<dbReference type="NCBIfam" id="NF037995">
    <property type="entry name" value="TRAP_S1"/>
    <property type="match status" value="1"/>
</dbReference>
<organism evidence="3 4">
    <name type="scientific">Roseibium aggregatum (strain ATCC 25650 / DSM 13394 / JCM 20685 / NBRC 16684 / NCIMB 2208 / IAM 12614 / B1)</name>
    <name type="common">Stappia aggregata</name>
    <dbReference type="NCBI Taxonomy" id="384765"/>
    <lineage>
        <taxon>Bacteria</taxon>
        <taxon>Pseudomonadati</taxon>
        <taxon>Pseudomonadota</taxon>
        <taxon>Alphaproteobacteria</taxon>
        <taxon>Hyphomicrobiales</taxon>
        <taxon>Stappiaceae</taxon>
        <taxon>Roseibium</taxon>
    </lineage>
</organism>
<dbReference type="InterPro" id="IPR004682">
    <property type="entry name" value="TRAP_DctP"/>
</dbReference>
<dbReference type="Pfam" id="PF03480">
    <property type="entry name" value="DctP"/>
    <property type="match status" value="1"/>
</dbReference>
<evidence type="ECO:0000313" key="4">
    <source>
        <dbReference type="Proteomes" id="UP000004848"/>
    </source>
</evidence>
<dbReference type="PIRSF" id="PIRSF006470">
    <property type="entry name" value="DctB"/>
    <property type="match status" value="1"/>
</dbReference>
<name>A0NW08_ROSAI</name>
<comment type="caution">
    <text evidence="3">The sequence shown here is derived from an EMBL/GenBank/DDBJ whole genome shotgun (WGS) entry which is preliminary data.</text>
</comment>
<dbReference type="NCBIfam" id="TIGR00787">
    <property type="entry name" value="dctP"/>
    <property type="match status" value="1"/>
</dbReference>
<accession>A0NW08</accession>
<dbReference type="Gene3D" id="3.40.190.170">
    <property type="entry name" value="Bacterial extracellular solute-binding protein, family 7"/>
    <property type="match status" value="1"/>
</dbReference>
<gene>
    <name evidence="3" type="ORF">SIAM614_20156</name>
</gene>
<dbReference type="GO" id="GO:0055085">
    <property type="term" value="P:transmembrane transport"/>
    <property type="evidence" value="ECO:0007669"/>
    <property type="project" value="InterPro"/>
</dbReference>
<keyword evidence="1 2" id="KW-0732">Signal</keyword>
<evidence type="ECO:0000313" key="3">
    <source>
        <dbReference type="EMBL" id="EAV43173.1"/>
    </source>
</evidence>
<dbReference type="eggNOG" id="COG1638">
    <property type="taxonomic scope" value="Bacteria"/>
</dbReference>
<feature type="signal peptide" evidence="2">
    <location>
        <begin position="1"/>
        <end position="37"/>
    </location>
</feature>